<dbReference type="Gene3D" id="3.40.50.1110">
    <property type="entry name" value="SGNH hydrolase"/>
    <property type="match status" value="1"/>
</dbReference>
<dbReference type="InterPro" id="IPR029016">
    <property type="entry name" value="GAF-like_dom_sf"/>
</dbReference>
<reference evidence="3 4" key="1">
    <citation type="submission" date="2018-11" db="EMBL/GenBank/DDBJ databases">
        <title>Cryobacterium sp. nov., isolated from rhizosphere soil of lettuce.</title>
        <authorList>
            <person name="Wang Y."/>
        </authorList>
    </citation>
    <scope>NUCLEOTIDE SEQUENCE [LARGE SCALE GENOMIC DNA]</scope>
    <source>
        <strain evidence="3 4">NEAU-85</strain>
    </source>
</reference>
<proteinExistence type="predicted"/>
<dbReference type="Proteomes" id="UP000279859">
    <property type="component" value="Unassembled WGS sequence"/>
</dbReference>
<dbReference type="EMBL" id="RDSR01000009">
    <property type="protein sequence ID" value="RNE62589.1"/>
    <property type="molecule type" value="Genomic_DNA"/>
</dbReference>
<comment type="caution">
    <text evidence="3">The sequence shown here is derived from an EMBL/GenBank/DDBJ whole genome shotgun (WGS) entry which is preliminary data.</text>
</comment>
<evidence type="ECO:0000313" key="3">
    <source>
        <dbReference type="EMBL" id="RNE62589.1"/>
    </source>
</evidence>
<dbReference type="AlphaFoldDB" id="A0A3M8LCD5"/>
<evidence type="ECO:0000259" key="2">
    <source>
        <dbReference type="Pfam" id="PF13472"/>
    </source>
</evidence>
<dbReference type="CDD" id="cd01836">
    <property type="entry name" value="FeeA_FeeB_like"/>
    <property type="match status" value="1"/>
</dbReference>
<dbReference type="SUPFAM" id="SSF55781">
    <property type="entry name" value="GAF domain-like"/>
    <property type="match status" value="1"/>
</dbReference>
<dbReference type="InterPro" id="IPR013830">
    <property type="entry name" value="SGNH_hydro"/>
</dbReference>
<organism evidence="3 4">
    <name type="scientific">Cryobacterium tepidiphilum</name>
    <dbReference type="NCBI Taxonomy" id="2486026"/>
    <lineage>
        <taxon>Bacteria</taxon>
        <taxon>Bacillati</taxon>
        <taxon>Actinomycetota</taxon>
        <taxon>Actinomycetes</taxon>
        <taxon>Micrococcales</taxon>
        <taxon>Microbacteriaceae</taxon>
        <taxon>Cryobacterium</taxon>
    </lineage>
</organism>
<dbReference type="InterPro" id="IPR036514">
    <property type="entry name" value="SGNH_hydro_sf"/>
</dbReference>
<dbReference type="Gene3D" id="3.30.450.40">
    <property type="match status" value="1"/>
</dbReference>
<protein>
    <submittedName>
        <fullName evidence="3">GAF domain-containing protein</fullName>
    </submittedName>
</protein>
<evidence type="ECO:0000313" key="4">
    <source>
        <dbReference type="Proteomes" id="UP000279859"/>
    </source>
</evidence>
<dbReference type="SUPFAM" id="SSF52266">
    <property type="entry name" value="SGNH hydrolase"/>
    <property type="match status" value="1"/>
</dbReference>
<feature type="domain" description="GAF" evidence="1">
    <location>
        <begin position="297"/>
        <end position="417"/>
    </location>
</feature>
<name>A0A3M8LCD5_9MICO</name>
<evidence type="ECO:0000259" key="1">
    <source>
        <dbReference type="Pfam" id="PF01590"/>
    </source>
</evidence>
<dbReference type="PANTHER" id="PTHR43102">
    <property type="entry name" value="SLR1143 PROTEIN"/>
    <property type="match status" value="1"/>
</dbReference>
<dbReference type="Pfam" id="PF13472">
    <property type="entry name" value="Lipase_GDSL_2"/>
    <property type="match status" value="1"/>
</dbReference>
<accession>A0A3M8LCD5</accession>
<feature type="domain" description="SGNH hydrolase-type esterase" evidence="2">
    <location>
        <begin position="84"/>
        <end position="236"/>
    </location>
</feature>
<gene>
    <name evidence="3" type="ORF">EEJ31_07075</name>
</gene>
<keyword evidence="4" id="KW-1185">Reference proteome</keyword>
<dbReference type="InterPro" id="IPR003018">
    <property type="entry name" value="GAF"/>
</dbReference>
<sequence length="442" mass="47828">MSTAPISIRVSQDWRRASARRRATVRDRAYWALTKALMPLMRATAVAVGRVGIAVPRPADAPRGRAPGPNPYRVLLLGCGPAVGWGVRSHDLALPGALARAIAGDTGRGCTVDLVADPGMNITKACRLLAGMVLHKYDGVVVMLGVDDALRLTRVASWRRALTQLLAALRAASLPHAEFFLVGIQPITSISLYDSARGRIAERHARALNVATRTLAEGAPRTTFIPLSAALAEDSSTDRHRSPLQYAAWASSMAAYISGRLHTVPKRPSAPLTADDERIRQRAVDRLNLAACNSDPVLTDIVDRARQGLGSAMALLTVIDHDQQRNIAATEPVPAAAPRIQSFCAFTIRGGDALIVRDTLRDARFRTNPAVTTAPQIRFYAGFPVESPTGERIGALCVVDTRPQSGDESFDTAYLRELALEAERRLWCLATDEADRLVHNNH</sequence>
<dbReference type="PANTHER" id="PTHR43102:SF2">
    <property type="entry name" value="GAF DOMAIN-CONTAINING PROTEIN"/>
    <property type="match status" value="1"/>
</dbReference>
<dbReference type="Pfam" id="PF01590">
    <property type="entry name" value="GAF"/>
    <property type="match status" value="1"/>
</dbReference>